<protein>
    <submittedName>
        <fullName evidence="1">Aldo/keto reductase</fullName>
    </submittedName>
</protein>
<dbReference type="Gene3D" id="3.20.20.100">
    <property type="entry name" value="NADP-dependent oxidoreductase domain"/>
    <property type="match status" value="1"/>
</dbReference>
<sequence length="73" mass="7888">MFEHAVEHVAAAALDRWDIGVVAWSPLAEGLLTGKYADPSPSGRLLRWSVADEPRFRAGPVRSPTSSKLGSRS</sequence>
<dbReference type="EMBL" id="CP072384">
    <property type="protein sequence ID" value="QUC09092.1"/>
    <property type="molecule type" value="Genomic_DNA"/>
</dbReference>
<dbReference type="Proteomes" id="UP000678513">
    <property type="component" value="Chromosome"/>
</dbReference>
<organism evidence="1 2">
    <name type="scientific">Arachnia rubra</name>
    <dbReference type="NCBI Taxonomy" id="1547448"/>
    <lineage>
        <taxon>Bacteria</taxon>
        <taxon>Bacillati</taxon>
        <taxon>Actinomycetota</taxon>
        <taxon>Actinomycetes</taxon>
        <taxon>Propionibacteriales</taxon>
        <taxon>Propionibacteriaceae</taxon>
        <taxon>Arachnia</taxon>
    </lineage>
</organism>
<accession>A0ABX7Y7R2</accession>
<keyword evidence="2" id="KW-1185">Reference proteome</keyword>
<dbReference type="SUPFAM" id="SSF51430">
    <property type="entry name" value="NAD(P)-linked oxidoreductase"/>
    <property type="match status" value="1"/>
</dbReference>
<evidence type="ECO:0000313" key="1">
    <source>
        <dbReference type="EMBL" id="QUC09092.1"/>
    </source>
</evidence>
<name>A0ABX7Y7R2_9ACTN</name>
<gene>
    <name evidence="1" type="ORF">J5A65_05045</name>
</gene>
<evidence type="ECO:0000313" key="2">
    <source>
        <dbReference type="Proteomes" id="UP000678513"/>
    </source>
</evidence>
<reference evidence="1 2" key="1">
    <citation type="submission" date="2021-03" db="EMBL/GenBank/DDBJ databases">
        <title>Human Oral Microbial Genomes.</title>
        <authorList>
            <person name="Johnston C.D."/>
            <person name="Chen T."/>
            <person name="Dewhirst F.E."/>
        </authorList>
    </citation>
    <scope>NUCLEOTIDE SEQUENCE [LARGE SCALE GENOMIC DNA]</scope>
    <source>
        <strain evidence="1 2">DSMZ 100122</strain>
    </source>
</reference>
<proteinExistence type="predicted"/>
<dbReference type="InterPro" id="IPR036812">
    <property type="entry name" value="NAD(P)_OxRdtase_dom_sf"/>
</dbReference>